<reference evidence="3" key="1">
    <citation type="journal article" date="2019" name="Int. J. Syst. Evol. Microbiol.">
        <title>The Global Catalogue of Microorganisms (GCM) 10K type strain sequencing project: providing services to taxonomists for standard genome sequencing and annotation.</title>
        <authorList>
            <consortium name="The Broad Institute Genomics Platform"/>
            <consortium name="The Broad Institute Genome Sequencing Center for Infectious Disease"/>
            <person name="Wu L."/>
            <person name="Ma J."/>
        </authorList>
    </citation>
    <scope>NUCLEOTIDE SEQUENCE [LARGE SCALE GENOMIC DNA]</scope>
    <source>
        <strain evidence="3">JCM 16924</strain>
    </source>
</reference>
<organism evidence="2 3">
    <name type="scientific">Streptomyces plumbiresistens</name>
    <dbReference type="NCBI Taxonomy" id="511811"/>
    <lineage>
        <taxon>Bacteria</taxon>
        <taxon>Bacillati</taxon>
        <taxon>Actinomycetota</taxon>
        <taxon>Actinomycetes</taxon>
        <taxon>Kitasatosporales</taxon>
        <taxon>Streptomycetaceae</taxon>
        <taxon>Streptomyces</taxon>
    </lineage>
</organism>
<dbReference type="EMBL" id="BAAAZX010000017">
    <property type="protein sequence ID" value="GAA4008901.1"/>
    <property type="molecule type" value="Genomic_DNA"/>
</dbReference>
<keyword evidence="3" id="KW-1185">Reference proteome</keyword>
<accession>A0ABP7SAP5</accession>
<dbReference type="Proteomes" id="UP001500456">
    <property type="component" value="Unassembled WGS sequence"/>
</dbReference>
<dbReference type="RefSeq" id="WP_266450932.1">
    <property type="nucleotide sequence ID" value="NZ_BAAAZX010000017.1"/>
</dbReference>
<evidence type="ECO:0000313" key="2">
    <source>
        <dbReference type="EMBL" id="GAA4008901.1"/>
    </source>
</evidence>
<name>A0ABP7SAP5_9ACTN</name>
<gene>
    <name evidence="2" type="ORF">GCM10022232_56950</name>
</gene>
<evidence type="ECO:0000313" key="3">
    <source>
        <dbReference type="Proteomes" id="UP001500456"/>
    </source>
</evidence>
<feature type="region of interest" description="Disordered" evidence="1">
    <location>
        <begin position="39"/>
        <end position="61"/>
    </location>
</feature>
<protein>
    <submittedName>
        <fullName evidence="2">Uncharacterized protein</fullName>
    </submittedName>
</protein>
<sequence length="103" mass="10509">MKPRVGQTLVSTVDATTVVVVRWPEKDLEVTCGGAAMVDPRGAEAGATGTPDPSQLGGSQLGKRYADEELGVEVLCTKPGQGTLALNGVPLPLKAAKPLPASD</sequence>
<evidence type="ECO:0000256" key="1">
    <source>
        <dbReference type="SAM" id="MobiDB-lite"/>
    </source>
</evidence>
<comment type="caution">
    <text evidence="2">The sequence shown here is derived from an EMBL/GenBank/DDBJ whole genome shotgun (WGS) entry which is preliminary data.</text>
</comment>
<proteinExistence type="predicted"/>